<name>A0A1A8ZJK7_PLAOA</name>
<keyword evidence="5" id="KW-1185">Reference proteome</keyword>
<protein>
    <recommendedName>
        <fullName evidence="6">Secreted protein</fullName>
    </recommendedName>
</protein>
<feature type="signal peptide" evidence="1">
    <location>
        <begin position="1"/>
        <end position="26"/>
    </location>
</feature>
<gene>
    <name evidence="2" type="ORF">POVWA1_048230</name>
    <name evidence="3" type="ORF">POVWA2_047180</name>
</gene>
<feature type="chain" id="PRO_5015060011" description="Secreted protein" evidence="1">
    <location>
        <begin position="27"/>
        <end position="86"/>
    </location>
</feature>
<reference evidence="4 5" key="1">
    <citation type="submission" date="2016-05" db="EMBL/GenBank/DDBJ databases">
        <authorList>
            <person name="Naeem Raeece"/>
        </authorList>
    </citation>
    <scope>NUCLEOTIDE SEQUENCE [LARGE SCALE GENOMIC DNA]</scope>
</reference>
<proteinExistence type="predicted"/>
<dbReference type="Proteomes" id="UP000078550">
    <property type="component" value="Unassembled WGS sequence"/>
</dbReference>
<evidence type="ECO:0000256" key="1">
    <source>
        <dbReference type="SAM" id="SignalP"/>
    </source>
</evidence>
<dbReference type="Proteomes" id="UP000078555">
    <property type="component" value="Unassembled WGS sequence"/>
</dbReference>
<reference evidence="3" key="2">
    <citation type="submission" date="2016-05" db="EMBL/GenBank/DDBJ databases">
        <authorList>
            <person name="Lavstsen T."/>
            <person name="Jespersen J.S."/>
        </authorList>
    </citation>
    <scope>NUCLEOTIDE SEQUENCE [LARGE SCALE GENOMIC DNA]</scope>
</reference>
<accession>A0A1A8ZJK7</accession>
<evidence type="ECO:0000313" key="5">
    <source>
        <dbReference type="Proteomes" id="UP000078555"/>
    </source>
</evidence>
<evidence type="ECO:0000313" key="4">
    <source>
        <dbReference type="Proteomes" id="UP000078550"/>
    </source>
</evidence>
<evidence type="ECO:0008006" key="6">
    <source>
        <dbReference type="Google" id="ProtNLM"/>
    </source>
</evidence>
<dbReference type="EMBL" id="FLRD01000130">
    <property type="protein sequence ID" value="SBT43615.1"/>
    <property type="molecule type" value="Genomic_DNA"/>
</dbReference>
<evidence type="ECO:0000313" key="2">
    <source>
        <dbReference type="EMBL" id="SBT43615.1"/>
    </source>
</evidence>
<dbReference type="EMBL" id="FLRE01000171">
    <property type="protein sequence ID" value="SBT44037.1"/>
    <property type="molecule type" value="Genomic_DNA"/>
</dbReference>
<sequence length="86" mass="9651">MGQNCTRSVTCVCLCISCLPSPHVMGQHKKEKMGTKYKNGSTICVYSQMDDKGTYYSNEQFGGSLISKHVWGLILKACVYISRYPF</sequence>
<keyword evidence="1" id="KW-0732">Signal</keyword>
<dbReference type="AlphaFoldDB" id="A0A1A8ZJK7"/>
<organism evidence="3 4">
    <name type="scientific">Plasmodium ovale wallikeri</name>
    <dbReference type="NCBI Taxonomy" id="864142"/>
    <lineage>
        <taxon>Eukaryota</taxon>
        <taxon>Sar</taxon>
        <taxon>Alveolata</taxon>
        <taxon>Apicomplexa</taxon>
        <taxon>Aconoidasida</taxon>
        <taxon>Haemosporida</taxon>
        <taxon>Plasmodiidae</taxon>
        <taxon>Plasmodium</taxon>
        <taxon>Plasmodium (Plasmodium)</taxon>
    </lineage>
</organism>
<evidence type="ECO:0000313" key="3">
    <source>
        <dbReference type="EMBL" id="SBT44037.1"/>
    </source>
</evidence>